<keyword evidence="3 8" id="KW-0547">Nucleotide-binding</keyword>
<dbReference type="OrthoDB" id="5817230at2759"/>
<dbReference type="Gene3D" id="1.10.400.10">
    <property type="entry name" value="GI Alpha 1, domain 2-like"/>
    <property type="match status" value="1"/>
</dbReference>
<evidence type="ECO:0000256" key="8">
    <source>
        <dbReference type="PIRSR" id="PIRSR601019-1"/>
    </source>
</evidence>
<dbReference type="Proteomes" id="UP000070444">
    <property type="component" value="Unassembled WGS sequence"/>
</dbReference>
<dbReference type="GO" id="GO:0007186">
    <property type="term" value="P:G protein-coupled receptor signaling pathway"/>
    <property type="evidence" value="ECO:0007669"/>
    <property type="project" value="InterPro"/>
</dbReference>
<evidence type="ECO:0000256" key="9">
    <source>
        <dbReference type="PIRSR" id="PIRSR601019-2"/>
    </source>
</evidence>
<evidence type="ECO:0000256" key="3">
    <source>
        <dbReference type="ARBA" id="ARBA00022741"/>
    </source>
</evidence>
<name>A0A137PAF0_CONC2</name>
<dbReference type="SUPFAM" id="SSF47895">
    <property type="entry name" value="Transducin (alpha subunit), insertion domain"/>
    <property type="match status" value="1"/>
</dbReference>
<dbReference type="CDD" id="cd00066">
    <property type="entry name" value="G-alpha"/>
    <property type="match status" value="1"/>
</dbReference>
<keyword evidence="6" id="KW-0564">Palmitate</keyword>
<keyword evidence="7" id="KW-0807">Transducer</keyword>
<dbReference type="SMART" id="SM00275">
    <property type="entry name" value="G_alpha"/>
    <property type="match status" value="1"/>
</dbReference>
<feature type="binding site" evidence="8">
    <location>
        <position position="323"/>
    </location>
    <ligand>
        <name>GTP</name>
        <dbReference type="ChEBI" id="CHEBI:37565"/>
    </ligand>
</feature>
<dbReference type="GO" id="GO:0005834">
    <property type="term" value="C:heterotrimeric G-protein complex"/>
    <property type="evidence" value="ECO:0007669"/>
    <property type="project" value="InterPro"/>
</dbReference>
<dbReference type="GO" id="GO:0000750">
    <property type="term" value="P:pheromone-dependent signal transduction involved in conjugation with cellular fusion"/>
    <property type="evidence" value="ECO:0007669"/>
    <property type="project" value="TreeGrafter"/>
</dbReference>
<dbReference type="GO" id="GO:0031683">
    <property type="term" value="F:G-protein beta/gamma-subunit complex binding"/>
    <property type="evidence" value="ECO:0007669"/>
    <property type="project" value="InterPro"/>
</dbReference>
<accession>A0A137PAF0</accession>
<dbReference type="EMBL" id="KQ964463">
    <property type="protein sequence ID" value="KXN71977.1"/>
    <property type="molecule type" value="Genomic_DNA"/>
</dbReference>
<gene>
    <name evidence="10" type="ORF">CONCODRAFT_37587</name>
</gene>
<dbReference type="GO" id="GO:0032502">
    <property type="term" value="P:developmental process"/>
    <property type="evidence" value="ECO:0007669"/>
    <property type="project" value="UniProtKB-ARBA"/>
</dbReference>
<dbReference type="GO" id="GO:0046872">
    <property type="term" value="F:metal ion binding"/>
    <property type="evidence" value="ECO:0007669"/>
    <property type="project" value="UniProtKB-KW"/>
</dbReference>
<dbReference type="PANTHER" id="PTHR10218:SF302">
    <property type="entry name" value="GUANINE NUCLEOTIDE-BINDING PROTEIN ALPHA-5 SUBUNIT"/>
    <property type="match status" value="1"/>
</dbReference>
<dbReference type="FunFam" id="3.40.50.300:FF:000563">
    <property type="entry name" value="Guanine nucleotide-binding protein alpha subunit"/>
    <property type="match status" value="1"/>
</dbReference>
<dbReference type="PRINTS" id="PR01241">
    <property type="entry name" value="GPROTEINAFNG"/>
</dbReference>
<feature type="binding site" evidence="8">
    <location>
        <begin position="147"/>
        <end position="148"/>
    </location>
    <ligand>
        <name>GTP</name>
        <dbReference type="ChEBI" id="CHEBI:37565"/>
    </ligand>
</feature>
<dbReference type="OMA" id="EDQRQLC"/>
<evidence type="ECO:0000256" key="7">
    <source>
        <dbReference type="ARBA" id="ARBA00023224"/>
    </source>
</evidence>
<keyword evidence="4 9" id="KW-0460">Magnesium</keyword>
<dbReference type="Pfam" id="PF00503">
    <property type="entry name" value="G-alpha"/>
    <property type="match status" value="1"/>
</dbReference>
<evidence type="ECO:0000256" key="2">
    <source>
        <dbReference type="ARBA" id="ARBA00022723"/>
    </source>
</evidence>
<evidence type="ECO:0000256" key="5">
    <source>
        <dbReference type="ARBA" id="ARBA00023134"/>
    </source>
</evidence>
<keyword evidence="2 9" id="KW-0479">Metal-binding</keyword>
<feature type="binding site" evidence="9">
    <location>
        <position position="178"/>
    </location>
    <ligand>
        <name>Mg(2+)</name>
        <dbReference type="ChEBI" id="CHEBI:18420"/>
    </ligand>
</feature>
<keyword evidence="6" id="KW-0449">Lipoprotein</keyword>
<keyword evidence="11" id="KW-1185">Reference proteome</keyword>
<evidence type="ECO:0000313" key="10">
    <source>
        <dbReference type="EMBL" id="KXN71977.1"/>
    </source>
</evidence>
<dbReference type="PROSITE" id="PS51882">
    <property type="entry name" value="G_ALPHA"/>
    <property type="match status" value="1"/>
</dbReference>
<dbReference type="PANTHER" id="PTHR10218">
    <property type="entry name" value="GTP-BINDING PROTEIN ALPHA SUBUNIT"/>
    <property type="match status" value="1"/>
</dbReference>
<dbReference type="GO" id="GO:0003924">
    <property type="term" value="F:GTPase activity"/>
    <property type="evidence" value="ECO:0007669"/>
    <property type="project" value="InterPro"/>
</dbReference>
<dbReference type="InterPro" id="IPR001019">
    <property type="entry name" value="Gprotein_alpha_su"/>
</dbReference>
<keyword evidence="1" id="KW-0519">Myristate</keyword>
<dbReference type="FunFam" id="1.10.400.10:FF:000007">
    <property type="entry name" value="Guanine nucleotide-binding protein subunit alpha"/>
    <property type="match status" value="1"/>
</dbReference>
<dbReference type="InterPro" id="IPR002975">
    <property type="entry name" value="Fungi_Gprotein_alpha"/>
</dbReference>
<dbReference type="InterPro" id="IPR011025">
    <property type="entry name" value="GproteinA_insert"/>
</dbReference>
<dbReference type="InterPro" id="IPR027417">
    <property type="entry name" value="P-loop_NTPase"/>
</dbReference>
<dbReference type="PRINTS" id="PR00318">
    <property type="entry name" value="GPROTEINA"/>
</dbReference>
<organism evidence="10 11">
    <name type="scientific">Conidiobolus coronatus (strain ATCC 28846 / CBS 209.66 / NRRL 28638)</name>
    <name type="common">Delacroixia coronata</name>
    <dbReference type="NCBI Taxonomy" id="796925"/>
    <lineage>
        <taxon>Eukaryota</taxon>
        <taxon>Fungi</taxon>
        <taxon>Fungi incertae sedis</taxon>
        <taxon>Zoopagomycota</taxon>
        <taxon>Entomophthoromycotina</taxon>
        <taxon>Entomophthoromycetes</taxon>
        <taxon>Entomophthorales</taxon>
        <taxon>Ancylistaceae</taxon>
        <taxon>Conidiobolus</taxon>
    </lineage>
</organism>
<sequence>MGCGNSADRPANSSNIENQIRTDKANMSNEIKLLLLGCGEAGKSTTFKQMNMLHNRRFTDEERCDFKECIFSNTIVSMKVILGAMDQLGIDLEDDSLEEFAEVIMDAPDDYDQNFLDPAISNALIKLWSDPGVKSCFSRSREYQLNDSAGYLFDSVERFSKEEYIPTEQDVLRSRVKSTGVVETSVQIGSYTYRIVDVGGQRSERKKWIHCFEDVTAIIFICAANEYDQMLYEDNSVNRMQESFTLFDSVCNSKWLINVHCIVFLNKTDILKKKLEASHVKDYFEDYTGPENDMNAALDFFKSKFESMNKNKKKKIYVHYTCATDTEQMSNIVQSVSDIMANNLLNSKNL</sequence>
<dbReference type="GO" id="GO:0005737">
    <property type="term" value="C:cytoplasm"/>
    <property type="evidence" value="ECO:0007669"/>
    <property type="project" value="TreeGrafter"/>
</dbReference>
<evidence type="ECO:0000256" key="4">
    <source>
        <dbReference type="ARBA" id="ARBA00022842"/>
    </source>
</evidence>
<evidence type="ECO:0000256" key="1">
    <source>
        <dbReference type="ARBA" id="ARBA00022707"/>
    </source>
</evidence>
<feature type="binding site" evidence="8">
    <location>
        <begin position="266"/>
        <end position="269"/>
    </location>
    <ligand>
        <name>GTP</name>
        <dbReference type="ChEBI" id="CHEBI:37565"/>
    </ligand>
</feature>
<evidence type="ECO:0000313" key="11">
    <source>
        <dbReference type="Proteomes" id="UP000070444"/>
    </source>
</evidence>
<evidence type="ECO:0000256" key="6">
    <source>
        <dbReference type="ARBA" id="ARBA00023139"/>
    </source>
</evidence>
<dbReference type="STRING" id="796925.A0A137PAF0"/>
<proteinExistence type="predicted"/>
<dbReference type="AlphaFoldDB" id="A0A137PAF0"/>
<reference evidence="10 11" key="1">
    <citation type="journal article" date="2015" name="Genome Biol. Evol.">
        <title>Phylogenomic analyses indicate that early fungi evolved digesting cell walls of algal ancestors of land plants.</title>
        <authorList>
            <person name="Chang Y."/>
            <person name="Wang S."/>
            <person name="Sekimoto S."/>
            <person name="Aerts A.L."/>
            <person name="Choi C."/>
            <person name="Clum A."/>
            <person name="LaButti K.M."/>
            <person name="Lindquist E.A."/>
            <person name="Yee Ngan C."/>
            <person name="Ohm R.A."/>
            <person name="Salamov A.A."/>
            <person name="Grigoriev I.V."/>
            <person name="Spatafora J.W."/>
            <person name="Berbee M.L."/>
        </authorList>
    </citation>
    <scope>NUCLEOTIDE SEQUENCE [LARGE SCALE GENOMIC DNA]</scope>
    <source>
        <strain evidence="10 11">NRRL 28638</strain>
    </source>
</reference>
<feature type="binding site" evidence="8">
    <location>
        <begin position="197"/>
        <end position="201"/>
    </location>
    <ligand>
        <name>GTP</name>
        <dbReference type="ChEBI" id="CHEBI:37565"/>
    </ligand>
</feature>
<dbReference type="Gene3D" id="3.40.50.300">
    <property type="entry name" value="P-loop containing nucleotide triphosphate hydrolases"/>
    <property type="match status" value="1"/>
</dbReference>
<dbReference type="GO" id="GO:0005525">
    <property type="term" value="F:GTP binding"/>
    <property type="evidence" value="ECO:0007669"/>
    <property type="project" value="UniProtKB-KW"/>
</dbReference>
<feature type="binding site" evidence="9">
    <location>
        <position position="44"/>
    </location>
    <ligand>
        <name>Mg(2+)</name>
        <dbReference type="ChEBI" id="CHEBI:18420"/>
    </ligand>
</feature>
<keyword evidence="5 8" id="KW-0342">GTP-binding</keyword>
<protein>
    <submittedName>
        <fullName evidence="10">Guanine nucleotide binding protein, alpha subunit</fullName>
    </submittedName>
</protein>
<dbReference type="GO" id="GO:0001664">
    <property type="term" value="F:G protein-coupled receptor binding"/>
    <property type="evidence" value="ECO:0007669"/>
    <property type="project" value="InterPro"/>
</dbReference>
<feature type="binding site" evidence="8">
    <location>
        <begin position="40"/>
        <end position="45"/>
    </location>
    <ligand>
        <name>GTP</name>
        <dbReference type="ChEBI" id="CHEBI:37565"/>
    </ligand>
</feature>
<dbReference type="SUPFAM" id="SSF52540">
    <property type="entry name" value="P-loop containing nucleoside triphosphate hydrolases"/>
    <property type="match status" value="1"/>
</dbReference>